<name>W1NPM7_AMBTC</name>
<dbReference type="InterPro" id="IPR001680">
    <property type="entry name" value="WD40_rpt"/>
</dbReference>
<feature type="repeat" description="WD" evidence="3">
    <location>
        <begin position="173"/>
        <end position="214"/>
    </location>
</feature>
<feature type="region of interest" description="Disordered" evidence="4">
    <location>
        <begin position="370"/>
        <end position="389"/>
    </location>
</feature>
<dbReference type="InterPro" id="IPR015943">
    <property type="entry name" value="WD40/YVTN_repeat-like_dom_sf"/>
</dbReference>
<gene>
    <name evidence="5" type="ORF">AMTR_s00109p00134110</name>
</gene>
<dbReference type="AlphaFoldDB" id="W1NPM7"/>
<dbReference type="Proteomes" id="UP000017836">
    <property type="component" value="Unassembled WGS sequence"/>
</dbReference>
<evidence type="ECO:0000256" key="4">
    <source>
        <dbReference type="SAM" id="MobiDB-lite"/>
    </source>
</evidence>
<feature type="repeat" description="WD" evidence="3">
    <location>
        <begin position="215"/>
        <end position="245"/>
    </location>
</feature>
<dbReference type="Gene3D" id="2.130.10.10">
    <property type="entry name" value="YVTN repeat-like/Quinoprotein amine dehydrogenase"/>
    <property type="match status" value="2"/>
</dbReference>
<dbReference type="STRING" id="13333.W1NPM7"/>
<keyword evidence="1 3" id="KW-0853">WD repeat</keyword>
<evidence type="ECO:0000313" key="5">
    <source>
        <dbReference type="EMBL" id="ERM98691.1"/>
    </source>
</evidence>
<dbReference type="InterPro" id="IPR036322">
    <property type="entry name" value="WD40_repeat_dom_sf"/>
</dbReference>
<proteinExistence type="predicted"/>
<feature type="region of interest" description="Disordered" evidence="4">
    <location>
        <begin position="35"/>
        <end position="59"/>
    </location>
</feature>
<feature type="repeat" description="WD" evidence="3">
    <location>
        <begin position="307"/>
        <end position="336"/>
    </location>
</feature>
<sequence>MEDPSLQTHFLSLTTHRDHLYRSLSSNEPSFSKLALSPPRFSTASPSQSLHQSPPPVRFKEQGTRAYTRCISSLLQKDGQILSLDVSNGYVCTGTETKSIRIWKLPDFTIHGCLKAGCSGVRALSLSRDHVFAAYTDLKIRIWHRSLENFPVGRRKVGLKLSSYFHKDHQTSSAKHLGAITSLAVNTFDNLLYSASVDKTVRVWRISDLRCIETIEAHKAAVNAIALGGDGIVFTGSDDATVKVWRRSYSEKRRHCLAVSLLVKVSPVKALALGKRGTQLYAGCSDGYVHFWVRACFSGQMQFGGVLRGHKHVVMCLACVGQFVVSGSADSTIRVWYRDRENFHICLGVLEGHIGPVKCLVAVLDGDGDGDGDDGDEGNNDNNDDSGGRGCKVYSGSVDGVLKVWQVGKGNEDILQSYTMLIPIVALRTLDLIIPQIDGSKSVIEGK</sequence>
<evidence type="ECO:0000256" key="1">
    <source>
        <dbReference type="ARBA" id="ARBA00022574"/>
    </source>
</evidence>
<reference evidence="6" key="1">
    <citation type="journal article" date="2013" name="Science">
        <title>The Amborella genome and the evolution of flowering plants.</title>
        <authorList>
            <consortium name="Amborella Genome Project"/>
        </authorList>
    </citation>
    <scope>NUCLEOTIDE SEQUENCE [LARGE SCALE GENOMIC DNA]</scope>
</reference>
<dbReference type="SUPFAM" id="SSF50978">
    <property type="entry name" value="WD40 repeat-like"/>
    <property type="match status" value="1"/>
</dbReference>
<dbReference type="PRINTS" id="PR00320">
    <property type="entry name" value="GPROTEINBRPT"/>
</dbReference>
<organism evidence="5 6">
    <name type="scientific">Amborella trichopoda</name>
    <dbReference type="NCBI Taxonomy" id="13333"/>
    <lineage>
        <taxon>Eukaryota</taxon>
        <taxon>Viridiplantae</taxon>
        <taxon>Streptophyta</taxon>
        <taxon>Embryophyta</taxon>
        <taxon>Tracheophyta</taxon>
        <taxon>Spermatophyta</taxon>
        <taxon>Magnoliopsida</taxon>
        <taxon>Amborellales</taxon>
        <taxon>Amborellaceae</taxon>
        <taxon>Amborella</taxon>
    </lineage>
</organism>
<dbReference type="PANTHER" id="PTHR22844">
    <property type="entry name" value="F-BOX AND WD40 DOMAIN PROTEIN"/>
    <property type="match status" value="1"/>
</dbReference>
<keyword evidence="2" id="KW-0677">Repeat</keyword>
<evidence type="ECO:0000313" key="6">
    <source>
        <dbReference type="Proteomes" id="UP000017836"/>
    </source>
</evidence>
<protein>
    <submittedName>
        <fullName evidence="5">Uncharacterized protein</fullName>
    </submittedName>
</protein>
<feature type="compositionally biased region" description="Acidic residues" evidence="4">
    <location>
        <begin position="370"/>
        <end position="384"/>
    </location>
</feature>
<dbReference type="InterPro" id="IPR045182">
    <property type="entry name" value="JINGUBANG-like"/>
</dbReference>
<evidence type="ECO:0000256" key="2">
    <source>
        <dbReference type="ARBA" id="ARBA00022737"/>
    </source>
</evidence>
<dbReference type="SMART" id="SM00320">
    <property type="entry name" value="WD40"/>
    <property type="match status" value="7"/>
</dbReference>
<dbReference type="HOGENOM" id="CLU_031007_2_0_1"/>
<dbReference type="eggNOG" id="KOG4155">
    <property type="taxonomic scope" value="Eukaryota"/>
</dbReference>
<dbReference type="OMA" id="WRRNFCR"/>
<dbReference type="PROSITE" id="PS50294">
    <property type="entry name" value="WD_REPEATS_REGION"/>
    <property type="match status" value="3"/>
</dbReference>
<dbReference type="InterPro" id="IPR020472">
    <property type="entry name" value="WD40_PAC1"/>
</dbReference>
<evidence type="ECO:0000256" key="3">
    <source>
        <dbReference type="PROSITE-ProRule" id="PRU00221"/>
    </source>
</evidence>
<accession>W1NPM7</accession>
<dbReference type="PANTHER" id="PTHR22844:SF342">
    <property type="entry name" value="AND WD40 DOMAIN PROTEIN, PUTATIVE-RELATED"/>
    <property type="match status" value="1"/>
</dbReference>
<dbReference type="PROSITE" id="PS50082">
    <property type="entry name" value="WD_REPEATS_2"/>
    <property type="match status" value="3"/>
</dbReference>
<dbReference type="Gramene" id="ERM98691">
    <property type="protein sequence ID" value="ERM98691"/>
    <property type="gene ID" value="AMTR_s00109p00134110"/>
</dbReference>
<dbReference type="EMBL" id="KI395307">
    <property type="protein sequence ID" value="ERM98691.1"/>
    <property type="molecule type" value="Genomic_DNA"/>
</dbReference>
<dbReference type="Pfam" id="PF00400">
    <property type="entry name" value="WD40"/>
    <property type="match status" value="3"/>
</dbReference>
<keyword evidence="6" id="KW-1185">Reference proteome</keyword>